<evidence type="ECO:0000313" key="3">
    <source>
        <dbReference type="Proteomes" id="UP000030645"/>
    </source>
</evidence>
<name>W9R0Z3_9ROSA</name>
<feature type="region of interest" description="Disordered" evidence="1">
    <location>
        <begin position="90"/>
        <end position="111"/>
    </location>
</feature>
<reference evidence="3" key="1">
    <citation type="submission" date="2013-01" db="EMBL/GenBank/DDBJ databases">
        <title>Draft Genome Sequence of a Mulberry Tree, Morus notabilis C.K. Schneid.</title>
        <authorList>
            <person name="He N."/>
            <person name="Zhao S."/>
        </authorList>
    </citation>
    <scope>NUCLEOTIDE SEQUENCE</scope>
</reference>
<protein>
    <submittedName>
        <fullName evidence="2">Uncharacterized protein</fullName>
    </submittedName>
</protein>
<sequence length="184" mass="21204">MSLFTSSDNNSDNLPHLKKVWKHFMHAVRSRLYCLGIPKTSLSKHNTKRRRFSLCSSKPEVCCGHPRQHHFPPCHRPNSRHLSQRILPGREREEETQGFGGDHEEGRNYQNAPGEEQVLGDAFEGEEGENGNFVDGFTTSSSSSSSLHVVDVKAQEFIEDFYERLKLERQHSREEYYKMLARGT</sequence>
<keyword evidence="3" id="KW-1185">Reference proteome</keyword>
<organism evidence="2 3">
    <name type="scientific">Morus notabilis</name>
    <dbReference type="NCBI Taxonomy" id="981085"/>
    <lineage>
        <taxon>Eukaryota</taxon>
        <taxon>Viridiplantae</taxon>
        <taxon>Streptophyta</taxon>
        <taxon>Embryophyta</taxon>
        <taxon>Tracheophyta</taxon>
        <taxon>Spermatophyta</taxon>
        <taxon>Magnoliopsida</taxon>
        <taxon>eudicotyledons</taxon>
        <taxon>Gunneridae</taxon>
        <taxon>Pentapetalae</taxon>
        <taxon>rosids</taxon>
        <taxon>fabids</taxon>
        <taxon>Rosales</taxon>
        <taxon>Moraceae</taxon>
        <taxon>Moreae</taxon>
        <taxon>Morus</taxon>
    </lineage>
</organism>
<evidence type="ECO:0000256" key="1">
    <source>
        <dbReference type="SAM" id="MobiDB-lite"/>
    </source>
</evidence>
<accession>W9R0Z3</accession>
<feature type="compositionally biased region" description="Basic and acidic residues" evidence="1">
    <location>
        <begin position="90"/>
        <end position="107"/>
    </location>
</feature>
<dbReference type="AlphaFoldDB" id="W9R0Z3"/>
<dbReference type="Pfam" id="PF05553">
    <property type="entry name" value="DUF761"/>
    <property type="match status" value="1"/>
</dbReference>
<dbReference type="Proteomes" id="UP000030645">
    <property type="component" value="Unassembled WGS sequence"/>
</dbReference>
<dbReference type="EMBL" id="KE344484">
    <property type="protein sequence ID" value="EXB63266.1"/>
    <property type="molecule type" value="Genomic_DNA"/>
</dbReference>
<gene>
    <name evidence="2" type="ORF">L484_012456</name>
</gene>
<dbReference type="InterPro" id="IPR008480">
    <property type="entry name" value="DUF761_pln"/>
</dbReference>
<evidence type="ECO:0000313" key="2">
    <source>
        <dbReference type="EMBL" id="EXB63266.1"/>
    </source>
</evidence>
<proteinExistence type="predicted"/>